<sequence length="156" mass="17340">MIIHPTLKVIAQLPHHSAVQQKILYLAPFHRTPKMRLTLFAFPLFASLAVAMPPVMPPVTPPPSLDWLDAKIPDCGRGCLNDGLKAVGCDVKDYKCRCDNGHELFKIARPCIESNCTNEKEDRLNAASTTICTELAWGDSSWYNKTFHLLPSLADP</sequence>
<feature type="disulfide bond" evidence="9">
    <location>
        <begin position="89"/>
        <end position="96"/>
    </location>
</feature>
<dbReference type="AlphaFoldDB" id="A0AAN7UQH1"/>
<accession>A0AAN7UQH1</accession>
<keyword evidence="7 9" id="KW-1015">Disulfide bond</keyword>
<dbReference type="GO" id="GO:0005576">
    <property type="term" value="C:extracellular region"/>
    <property type="evidence" value="ECO:0007669"/>
    <property type="project" value="UniProtKB-SubCell"/>
</dbReference>
<dbReference type="InterPro" id="IPR008427">
    <property type="entry name" value="Extracellular_membr_CFEM_dom"/>
</dbReference>
<comment type="subcellular location">
    <subcellularLocation>
        <location evidence="1">Membrane</location>
        <topology evidence="1">Lipid-anchor</topology>
        <topology evidence="1">GPI-anchor</topology>
    </subcellularLocation>
    <subcellularLocation>
        <location evidence="2">Secreted</location>
    </subcellularLocation>
</comment>
<keyword evidence="5" id="KW-0325">Glycoprotein</keyword>
<dbReference type="GO" id="GO:0098552">
    <property type="term" value="C:side of membrane"/>
    <property type="evidence" value="ECO:0007669"/>
    <property type="project" value="UniProtKB-KW"/>
</dbReference>
<evidence type="ECO:0000256" key="1">
    <source>
        <dbReference type="ARBA" id="ARBA00004589"/>
    </source>
</evidence>
<name>A0AAN7UQH1_9PEZI</name>
<dbReference type="Proteomes" id="UP001305414">
    <property type="component" value="Unassembled WGS sequence"/>
</dbReference>
<evidence type="ECO:0000256" key="5">
    <source>
        <dbReference type="ARBA" id="ARBA00022622"/>
    </source>
</evidence>
<keyword evidence="4" id="KW-0964">Secreted</keyword>
<evidence type="ECO:0000256" key="8">
    <source>
        <dbReference type="ARBA" id="ARBA00023288"/>
    </source>
</evidence>
<dbReference type="PROSITE" id="PS52012">
    <property type="entry name" value="CFEM"/>
    <property type="match status" value="1"/>
</dbReference>
<keyword evidence="9" id="KW-0479">Metal-binding</keyword>
<keyword evidence="5" id="KW-0336">GPI-anchor</keyword>
<keyword evidence="5" id="KW-0472">Membrane</keyword>
<feature type="binding site" description="axial binding residue" evidence="9">
    <location>
        <position position="93"/>
    </location>
    <ligand>
        <name>heme</name>
        <dbReference type="ChEBI" id="CHEBI:30413"/>
    </ligand>
    <ligandPart>
        <name>Fe</name>
        <dbReference type="ChEBI" id="CHEBI:18248"/>
    </ligandPart>
</feature>
<keyword evidence="12" id="KW-1185">Reference proteome</keyword>
<comment type="caution">
    <text evidence="11">The sequence shown here is derived from an EMBL/GenBank/DDBJ whole genome shotgun (WGS) entry which is preliminary data.</text>
</comment>
<evidence type="ECO:0000256" key="6">
    <source>
        <dbReference type="ARBA" id="ARBA00022729"/>
    </source>
</evidence>
<evidence type="ECO:0000256" key="4">
    <source>
        <dbReference type="ARBA" id="ARBA00022525"/>
    </source>
</evidence>
<reference evidence="11 12" key="1">
    <citation type="submission" date="2023-10" db="EMBL/GenBank/DDBJ databases">
        <title>Draft genome sequence of Xylaria bambusicola isolate GMP-LS, the root and basal stem rot pathogen of sugarcane in Indonesia.</title>
        <authorList>
            <person name="Selvaraj P."/>
            <person name="Muralishankar V."/>
            <person name="Muruganantham S."/>
            <person name="Sp S."/>
            <person name="Haryani S."/>
            <person name="Lau K.J.X."/>
            <person name="Naqvi N.I."/>
        </authorList>
    </citation>
    <scope>NUCLEOTIDE SEQUENCE [LARGE SCALE GENOMIC DNA]</scope>
    <source>
        <strain evidence="11">GMP-LS</strain>
    </source>
</reference>
<evidence type="ECO:0000256" key="3">
    <source>
        <dbReference type="ARBA" id="ARBA00010031"/>
    </source>
</evidence>
<dbReference type="EMBL" id="JAWHQM010000013">
    <property type="protein sequence ID" value="KAK5629849.1"/>
    <property type="molecule type" value="Genomic_DNA"/>
</dbReference>
<evidence type="ECO:0000256" key="9">
    <source>
        <dbReference type="PROSITE-ProRule" id="PRU01356"/>
    </source>
</evidence>
<comment type="similarity">
    <text evidence="3">Belongs to the RBT5 family.</text>
</comment>
<evidence type="ECO:0000313" key="11">
    <source>
        <dbReference type="EMBL" id="KAK5629849.1"/>
    </source>
</evidence>
<evidence type="ECO:0000313" key="12">
    <source>
        <dbReference type="Proteomes" id="UP001305414"/>
    </source>
</evidence>
<dbReference type="SMART" id="SM00747">
    <property type="entry name" value="CFEM"/>
    <property type="match status" value="1"/>
</dbReference>
<keyword evidence="9" id="KW-0349">Heme</keyword>
<evidence type="ECO:0000259" key="10">
    <source>
        <dbReference type="PROSITE" id="PS52012"/>
    </source>
</evidence>
<proteinExistence type="inferred from homology"/>
<evidence type="ECO:0000256" key="7">
    <source>
        <dbReference type="ARBA" id="ARBA00023157"/>
    </source>
</evidence>
<keyword evidence="8" id="KW-0449">Lipoprotein</keyword>
<gene>
    <name evidence="11" type="ORF">RRF57_005564</name>
</gene>
<feature type="domain" description="CFEM" evidence="10">
    <location>
        <begin position="47"/>
        <end position="156"/>
    </location>
</feature>
<dbReference type="Pfam" id="PF05730">
    <property type="entry name" value="CFEM"/>
    <property type="match status" value="1"/>
</dbReference>
<comment type="caution">
    <text evidence="9">Lacks conserved residue(s) required for the propagation of feature annotation.</text>
</comment>
<keyword evidence="9" id="KW-0408">Iron</keyword>
<dbReference type="GO" id="GO:0046872">
    <property type="term" value="F:metal ion binding"/>
    <property type="evidence" value="ECO:0007669"/>
    <property type="project" value="UniProtKB-UniRule"/>
</dbReference>
<protein>
    <recommendedName>
        <fullName evidence="10">CFEM domain-containing protein</fullName>
    </recommendedName>
</protein>
<organism evidence="11 12">
    <name type="scientific">Xylaria bambusicola</name>
    <dbReference type="NCBI Taxonomy" id="326684"/>
    <lineage>
        <taxon>Eukaryota</taxon>
        <taxon>Fungi</taxon>
        <taxon>Dikarya</taxon>
        <taxon>Ascomycota</taxon>
        <taxon>Pezizomycotina</taxon>
        <taxon>Sordariomycetes</taxon>
        <taxon>Xylariomycetidae</taxon>
        <taxon>Xylariales</taxon>
        <taxon>Xylariaceae</taxon>
        <taxon>Xylaria</taxon>
    </lineage>
</organism>
<keyword evidence="6" id="KW-0732">Signal</keyword>
<evidence type="ECO:0000256" key="2">
    <source>
        <dbReference type="ARBA" id="ARBA00004613"/>
    </source>
</evidence>